<sequence length="1540" mass="171280">MSTVSMDVDRNWLYYLVRPTQLLSEIDTLTVAQKLALLKQFLSQAEITDRKSLTNTVNRNDGPNELDSNTQKNTSDSQMFGLEIDASSVYRKSKILNALALQLAAVFKFNLNLFSVTYEFPVRLLARLYRVLVNVTAKNSPILQPLFDQAVDKENIFIINPYTRFTWHTLYPTTIYAVMSYHIWCLQVSLLSSMLPQPFRNLTPVVAGLSEVPDTAFFNDNRVEVGVILDRVEESVSQLTSILKQLDSLRICRPFPAAFPLVGPGLPPALGAPAYVKSDEAGENGISSRDEEVLPKPYVMLSLNFVLGRHAFQKQLLEQAEEQLDSCLSLMLTNKFEHVEEVGVTRGLLEVYLKACRSYKLDGAAEGLSVANIHPSSFVDSFCNRMERDLAEKEEPLSTFWQESLTDKWRPDLQTAIPSAVVGESELIVPTLEDHLIQLLMEDLHLEDNKKPSDLIVPIDQSLRDRLEHICLKRFVTECESLPACSAQHSRHKKQSKLEKGTHVIRRRTLVACQHLYTKVLICNAIAGLVSASFSASSRLVVLLLTTRPITVDRDDTDVTSVSPVDPIFGSEFLLDCLLCLLKVLRDHHTDWARNRSLFVYQFVTFFVQQGMAMFGDRTARETSSDYEVLRRGFSRLMNILNSHELLNLLPPDCQSFVRSIALAFVSFLDPLCKDDSVKDVEAARQPNEHFGLCGLAHELEAKARCTESTETIARRDNRWLDQSTSNEHPFNTSKDVDMRSLSIPAYESHLSLSLLYNSTPSGRLLSQSDDLWSDSSSLIPNCSSIHLLLTSRTPVDVNTSVRLLLQTMSANRILELNTAWLPALRRLFSLRLPSGPSGVVLENSPIDLLLSNRDHNTATLCVILVQLAKASISLQLQQTPDYGHVRSLLLASLNGLVSLTGPHLSGRSSESFKLLRAAIHHELLLHELLEVLNPVSDFDLHSFSDDTESSGVVQKSPARRFHFSELSRRAKLCLFQAAGLYSNASDLESKMSASVTPGLSTQLVSAASCFLLMNHEHYFLLPTAKQNKSPTSGLPRGALPSRGMYLGPLELIRALLRLHRAVTSVESHRTKTSNLIDKKNELQSTSPQRSPASSLISSINNLWNLIIFGCLIPELASADQKAHDGMGGSTMDPKNGRSQIQLSTLLLVAQTLAHSGQTFQCGSHSSPDSRWKITEGSSQKPPISLCLLNCLVGCLTHVTRAVSPSICLPKLVRSAEETASLNTVEETARQKLESTKLEVDSEPEKPSEHRSAKRKRSRWDPVSAGEPTRGHTVDSIELDSAPSTDFLLFSNLWPKEIPLNSQLPSEVVCDLLLEVLVTALTTQPERLDWLLLRAELEFAREQYRYALLTYLEICALATNSFIRPIPSFICCEHFISRLVHTCRALDLFAESVILCQLVPEGSLIGLGLQLIAKRLDSTLESTPSFAEPNGVSNENKPGVKPTQTTKRTVEKPRGACGGTLNTVTLDCLDNYIDYIWDVRLLETLSQNALAQGALALHAKFNAHISIPELNSGNPVHVLSDSAQARSLEFLSLMADKYLT</sequence>
<dbReference type="GO" id="GO:0034472">
    <property type="term" value="P:snRNA 3'-end processing"/>
    <property type="evidence" value="ECO:0007669"/>
    <property type="project" value="InterPro"/>
</dbReference>
<comment type="caution">
    <text evidence="8">The sequence shown here is derived from an EMBL/GenBank/DDBJ whole genome shotgun (WGS) entry which is preliminary data.</text>
</comment>
<accession>A0A8T0DSF6</accession>
<dbReference type="PANTHER" id="PTHR13350:SF1">
    <property type="entry name" value="INTEGRATOR COMPLEX SUBUNIT 8"/>
    <property type="match status" value="1"/>
</dbReference>
<reference evidence="8 9" key="1">
    <citation type="submission" date="2019-07" db="EMBL/GenBank/DDBJ databases">
        <title>Annotation for the trematode Paragonimus westermani.</title>
        <authorList>
            <person name="Choi Y.-J."/>
        </authorList>
    </citation>
    <scope>NUCLEOTIDE SEQUENCE [LARGE SCALE GENOMIC DNA]</scope>
    <source>
        <strain evidence="8">180907_Pwestermani</strain>
    </source>
</reference>
<dbReference type="EMBL" id="JTDF01000964">
    <property type="protein sequence ID" value="KAF8570693.1"/>
    <property type="molecule type" value="Genomic_DNA"/>
</dbReference>
<organism evidence="8 9">
    <name type="scientific">Paragonimus westermani</name>
    <dbReference type="NCBI Taxonomy" id="34504"/>
    <lineage>
        <taxon>Eukaryota</taxon>
        <taxon>Metazoa</taxon>
        <taxon>Spiralia</taxon>
        <taxon>Lophotrochozoa</taxon>
        <taxon>Platyhelminthes</taxon>
        <taxon>Trematoda</taxon>
        <taxon>Digenea</taxon>
        <taxon>Plagiorchiida</taxon>
        <taxon>Troglotremata</taxon>
        <taxon>Troglotrematidae</taxon>
        <taxon>Paragonimus</taxon>
    </lineage>
</organism>
<comment type="subcellular location">
    <subcellularLocation>
        <location evidence="2">Chromosome</location>
    </subcellularLocation>
    <subcellularLocation>
        <location evidence="1">Nucleus</location>
    </subcellularLocation>
</comment>
<dbReference type="Proteomes" id="UP000699462">
    <property type="component" value="Unassembled WGS sequence"/>
</dbReference>
<protein>
    <recommendedName>
        <fullName evidence="7">INTS8 TPR repeats domain-containing protein</fullName>
    </recommendedName>
</protein>
<evidence type="ECO:0000313" key="9">
    <source>
        <dbReference type="Proteomes" id="UP000699462"/>
    </source>
</evidence>
<feature type="region of interest" description="Disordered" evidence="6">
    <location>
        <begin position="1159"/>
        <end position="1179"/>
    </location>
</feature>
<feature type="compositionally biased region" description="Basic and acidic residues" evidence="6">
    <location>
        <begin position="1227"/>
        <end position="1251"/>
    </location>
</feature>
<dbReference type="PANTHER" id="PTHR13350">
    <property type="entry name" value="INTEGRATOR COMPLEX SUBUNIT 8"/>
    <property type="match status" value="1"/>
</dbReference>
<evidence type="ECO:0000256" key="3">
    <source>
        <dbReference type="ARBA" id="ARBA00007147"/>
    </source>
</evidence>
<comment type="similarity">
    <text evidence="3">Belongs to the Integrator subunit 8 family.</text>
</comment>
<feature type="domain" description="INTS8 TPR repeats" evidence="7">
    <location>
        <begin position="1290"/>
        <end position="1401"/>
    </location>
</feature>
<feature type="region of interest" description="Disordered" evidence="6">
    <location>
        <begin position="53"/>
        <end position="74"/>
    </location>
</feature>
<evidence type="ECO:0000256" key="2">
    <source>
        <dbReference type="ARBA" id="ARBA00004286"/>
    </source>
</evidence>
<name>A0A8T0DSF6_9TREM</name>
<dbReference type="InterPro" id="IPR038751">
    <property type="entry name" value="INTS8"/>
</dbReference>
<feature type="region of interest" description="Disordered" evidence="6">
    <location>
        <begin position="1070"/>
        <end position="1092"/>
    </location>
</feature>
<evidence type="ECO:0000256" key="5">
    <source>
        <dbReference type="ARBA" id="ARBA00023242"/>
    </source>
</evidence>
<evidence type="ECO:0000256" key="4">
    <source>
        <dbReference type="ARBA" id="ARBA00022454"/>
    </source>
</evidence>
<feature type="domain" description="INTS8 TPR repeats" evidence="7">
    <location>
        <begin position="1464"/>
        <end position="1538"/>
    </location>
</feature>
<dbReference type="GO" id="GO:0005694">
    <property type="term" value="C:chromosome"/>
    <property type="evidence" value="ECO:0007669"/>
    <property type="project" value="UniProtKB-SubCell"/>
</dbReference>
<dbReference type="InterPro" id="IPR057980">
    <property type="entry name" value="TPR_INTS8"/>
</dbReference>
<gene>
    <name evidence="8" type="ORF">P879_03634</name>
</gene>
<feature type="compositionally biased region" description="Polar residues" evidence="6">
    <location>
        <begin position="1423"/>
        <end position="1447"/>
    </location>
</feature>
<dbReference type="Pfam" id="PF25756">
    <property type="entry name" value="TPR_INTS8"/>
    <property type="match status" value="2"/>
</dbReference>
<evidence type="ECO:0000313" key="8">
    <source>
        <dbReference type="EMBL" id="KAF8570693.1"/>
    </source>
</evidence>
<proteinExistence type="inferred from homology"/>
<evidence type="ECO:0000256" key="1">
    <source>
        <dbReference type="ARBA" id="ARBA00004123"/>
    </source>
</evidence>
<dbReference type="GO" id="GO:0032039">
    <property type="term" value="C:integrator complex"/>
    <property type="evidence" value="ECO:0007669"/>
    <property type="project" value="TreeGrafter"/>
</dbReference>
<feature type="region of interest" description="Disordered" evidence="6">
    <location>
        <begin position="1219"/>
        <end position="1277"/>
    </location>
</feature>
<keyword evidence="5" id="KW-0539">Nucleus</keyword>
<keyword evidence="4" id="KW-0158">Chromosome</keyword>
<feature type="compositionally biased region" description="Polar residues" evidence="6">
    <location>
        <begin position="1083"/>
        <end position="1092"/>
    </location>
</feature>
<evidence type="ECO:0000256" key="6">
    <source>
        <dbReference type="SAM" id="MobiDB-lite"/>
    </source>
</evidence>
<feature type="region of interest" description="Disordered" evidence="6">
    <location>
        <begin position="1423"/>
        <end position="1452"/>
    </location>
</feature>
<dbReference type="OrthoDB" id="64340at2759"/>
<keyword evidence="9" id="KW-1185">Reference proteome</keyword>
<evidence type="ECO:0000259" key="7">
    <source>
        <dbReference type="Pfam" id="PF25756"/>
    </source>
</evidence>